<proteinExistence type="predicted"/>
<evidence type="ECO:0000313" key="2">
    <source>
        <dbReference type="EMBL" id="SDG33804.1"/>
    </source>
</evidence>
<keyword evidence="1" id="KW-0472">Membrane</keyword>
<gene>
    <name evidence="2" type="ORF">SAMN05421827_105201</name>
</gene>
<evidence type="ECO:0000313" key="3">
    <source>
        <dbReference type="Proteomes" id="UP000199643"/>
    </source>
</evidence>
<organism evidence="2 3">
    <name type="scientific">Pedobacter terrae</name>
    <dbReference type="NCBI Taxonomy" id="405671"/>
    <lineage>
        <taxon>Bacteria</taxon>
        <taxon>Pseudomonadati</taxon>
        <taxon>Bacteroidota</taxon>
        <taxon>Sphingobacteriia</taxon>
        <taxon>Sphingobacteriales</taxon>
        <taxon>Sphingobacteriaceae</taxon>
        <taxon>Pedobacter</taxon>
    </lineage>
</organism>
<reference evidence="3" key="1">
    <citation type="submission" date="2016-10" db="EMBL/GenBank/DDBJ databases">
        <authorList>
            <person name="Varghese N."/>
            <person name="Submissions S."/>
        </authorList>
    </citation>
    <scope>NUCLEOTIDE SEQUENCE [LARGE SCALE GENOMIC DNA]</scope>
    <source>
        <strain evidence="3">DSM 17933</strain>
    </source>
</reference>
<dbReference type="Proteomes" id="UP000199643">
    <property type="component" value="Unassembled WGS sequence"/>
</dbReference>
<keyword evidence="3" id="KW-1185">Reference proteome</keyword>
<protein>
    <submittedName>
        <fullName evidence="2">Uncharacterized protein</fullName>
    </submittedName>
</protein>
<sequence>MQNNLRLASVVTNRRHKKAPLILKPMAQQIIGGLSSYLDKEYTLVTFVLSILAVNSNLFAVILFILQ</sequence>
<name>A0A1G7TFL9_9SPHI</name>
<feature type="transmembrane region" description="Helical" evidence="1">
    <location>
        <begin position="44"/>
        <end position="66"/>
    </location>
</feature>
<accession>A0A1G7TFL9</accession>
<keyword evidence="1" id="KW-1133">Transmembrane helix</keyword>
<dbReference type="EMBL" id="FNCH01000005">
    <property type="protein sequence ID" value="SDG33804.1"/>
    <property type="molecule type" value="Genomic_DNA"/>
</dbReference>
<evidence type="ECO:0000256" key="1">
    <source>
        <dbReference type="SAM" id="Phobius"/>
    </source>
</evidence>
<dbReference type="AlphaFoldDB" id="A0A1G7TFL9"/>
<keyword evidence="1" id="KW-0812">Transmembrane</keyword>